<reference evidence="15" key="1">
    <citation type="submission" date="2022-05" db="EMBL/GenBank/DDBJ databases">
        <title>The Musa troglodytarum L. genome provides insights into the mechanism of non-climacteric behaviour and enrichment of carotenoids.</title>
        <authorList>
            <person name="Wang J."/>
        </authorList>
    </citation>
    <scope>NUCLEOTIDE SEQUENCE</scope>
    <source>
        <tissue evidence="15">Leaf</tissue>
    </source>
</reference>
<evidence type="ECO:0000256" key="5">
    <source>
        <dbReference type="ARBA" id="ARBA00022737"/>
    </source>
</evidence>
<dbReference type="OrthoDB" id="6500128at2759"/>
<dbReference type="GO" id="GO:0015421">
    <property type="term" value="F:ABC-type oligopeptide transporter activity"/>
    <property type="evidence" value="ECO:0007669"/>
    <property type="project" value="TreeGrafter"/>
</dbReference>
<feature type="region of interest" description="Disordered" evidence="11">
    <location>
        <begin position="594"/>
        <end position="674"/>
    </location>
</feature>
<proteinExistence type="inferred from homology"/>
<comment type="subcellular location">
    <subcellularLocation>
        <location evidence="1">Cell membrane</location>
        <topology evidence="1">Multi-pass membrane protein</topology>
    </subcellularLocation>
</comment>
<evidence type="ECO:0000259" key="14">
    <source>
        <dbReference type="SMART" id="SM00382"/>
    </source>
</evidence>
<keyword evidence="5" id="KW-0677">Repeat</keyword>
<feature type="transmembrane region" description="Helical" evidence="12">
    <location>
        <begin position="77"/>
        <end position="97"/>
    </location>
</feature>
<evidence type="ECO:0000256" key="1">
    <source>
        <dbReference type="ARBA" id="ARBA00004651"/>
    </source>
</evidence>
<feature type="domain" description="AAA+ ATPase" evidence="14">
    <location>
        <begin position="379"/>
        <end position="565"/>
    </location>
</feature>
<dbReference type="InterPro" id="IPR026894">
    <property type="entry name" value="DnaJ_X"/>
</dbReference>
<dbReference type="Pfam" id="PF14308">
    <property type="entry name" value="DnaJ-X"/>
    <property type="match status" value="1"/>
</dbReference>
<dbReference type="Pfam" id="PF00005">
    <property type="entry name" value="ABC_tran"/>
    <property type="match status" value="2"/>
</dbReference>
<comment type="similarity">
    <text evidence="2">Belongs to the ABC transporter superfamily. ABCB family. Multidrug resistance exporter (TC 3.A.1.201) subfamily.</text>
</comment>
<feature type="domain" description="AAA+ ATPase" evidence="14">
    <location>
        <begin position="1045"/>
        <end position="1232"/>
    </location>
</feature>
<keyword evidence="8 12" id="KW-1133">Transmembrane helix</keyword>
<dbReference type="CDD" id="cd06257">
    <property type="entry name" value="DnaJ"/>
    <property type="match status" value="1"/>
</dbReference>
<dbReference type="GO" id="GO:0016887">
    <property type="term" value="F:ATP hydrolysis activity"/>
    <property type="evidence" value="ECO:0007669"/>
    <property type="project" value="InterPro"/>
</dbReference>
<feature type="domain" description="J" evidence="13">
    <location>
        <begin position="1335"/>
        <end position="1393"/>
    </location>
</feature>
<accession>A0A9E7EKW1</accession>
<evidence type="ECO:0000256" key="4">
    <source>
        <dbReference type="ARBA" id="ARBA00022692"/>
    </source>
</evidence>
<dbReference type="Gene3D" id="1.20.1560.10">
    <property type="entry name" value="ABC transporter type 1, transmembrane domain"/>
    <property type="match status" value="1"/>
</dbReference>
<keyword evidence="3" id="KW-0813">Transport</keyword>
<dbReference type="InterPro" id="IPR027417">
    <property type="entry name" value="P-loop_NTPase"/>
</dbReference>
<dbReference type="EMBL" id="CP097503">
    <property type="protein sequence ID" value="URD78636.1"/>
    <property type="molecule type" value="Genomic_DNA"/>
</dbReference>
<dbReference type="SUPFAM" id="SSF52540">
    <property type="entry name" value="P-loop containing nucleoside triphosphate hydrolases"/>
    <property type="match status" value="2"/>
</dbReference>
<dbReference type="GO" id="GO:0005524">
    <property type="term" value="F:ATP binding"/>
    <property type="evidence" value="ECO:0007669"/>
    <property type="project" value="UniProtKB-KW"/>
</dbReference>
<dbReference type="SMART" id="SM00382">
    <property type="entry name" value="AAA"/>
    <property type="match status" value="2"/>
</dbReference>
<evidence type="ECO:0000259" key="13">
    <source>
        <dbReference type="SMART" id="SM00271"/>
    </source>
</evidence>
<feature type="transmembrane region" description="Helical" evidence="12">
    <location>
        <begin position="842"/>
        <end position="862"/>
    </location>
</feature>
<feature type="transmembrane region" description="Helical" evidence="12">
    <location>
        <begin position="919"/>
        <end position="944"/>
    </location>
</feature>
<keyword evidence="16" id="KW-1185">Reference proteome</keyword>
<evidence type="ECO:0000256" key="11">
    <source>
        <dbReference type="SAM" id="MobiDB-lite"/>
    </source>
</evidence>
<dbReference type="Proteomes" id="UP001055439">
    <property type="component" value="Chromosome 10"/>
</dbReference>
<dbReference type="InterPro" id="IPR003439">
    <property type="entry name" value="ABC_transporter-like_ATP-bd"/>
</dbReference>
<evidence type="ECO:0000256" key="9">
    <source>
        <dbReference type="ARBA" id="ARBA00023136"/>
    </source>
</evidence>
<dbReference type="Gene3D" id="1.10.287.110">
    <property type="entry name" value="DnaJ domain"/>
    <property type="match status" value="1"/>
</dbReference>
<dbReference type="GO" id="GO:0005743">
    <property type="term" value="C:mitochondrial inner membrane"/>
    <property type="evidence" value="ECO:0007669"/>
    <property type="project" value="TreeGrafter"/>
</dbReference>
<dbReference type="SUPFAM" id="SSF90123">
    <property type="entry name" value="ABC transporter transmembrane region"/>
    <property type="match status" value="2"/>
</dbReference>
<evidence type="ECO:0000256" key="12">
    <source>
        <dbReference type="SAM" id="Phobius"/>
    </source>
</evidence>
<evidence type="ECO:0000256" key="7">
    <source>
        <dbReference type="ARBA" id="ARBA00022840"/>
    </source>
</evidence>
<keyword evidence="10" id="KW-0325">Glycoprotein</keyword>
<dbReference type="InterPro" id="IPR011527">
    <property type="entry name" value="ABC1_TM_dom"/>
</dbReference>
<dbReference type="PROSITE" id="PS00211">
    <property type="entry name" value="ABC_TRANSPORTER_1"/>
    <property type="match status" value="2"/>
</dbReference>
<keyword evidence="4 12" id="KW-0812">Transmembrane</keyword>
<evidence type="ECO:0000313" key="16">
    <source>
        <dbReference type="Proteomes" id="UP001055439"/>
    </source>
</evidence>
<dbReference type="CDD" id="cd18577">
    <property type="entry name" value="ABC_6TM_Pgp_ABCB1_D1_like"/>
    <property type="match status" value="1"/>
</dbReference>
<evidence type="ECO:0000313" key="15">
    <source>
        <dbReference type="EMBL" id="URD78636.1"/>
    </source>
</evidence>
<dbReference type="CDD" id="cd03249">
    <property type="entry name" value="ABC_MTABC3_MDL1_MDL2"/>
    <property type="match status" value="2"/>
</dbReference>
<dbReference type="PROSITE" id="PS00636">
    <property type="entry name" value="DNAJ_1"/>
    <property type="match status" value="1"/>
</dbReference>
<dbReference type="PANTHER" id="PTHR43394:SF16">
    <property type="entry name" value="ABC TRANSPORTER B FAMILY MEMBER 4-LIKE ISOFORM X1"/>
    <property type="match status" value="1"/>
</dbReference>
<dbReference type="InterPro" id="IPR017871">
    <property type="entry name" value="ABC_transporter-like_CS"/>
</dbReference>
<dbReference type="GO" id="GO:0090374">
    <property type="term" value="P:oligopeptide export from mitochondrion"/>
    <property type="evidence" value="ECO:0007669"/>
    <property type="project" value="TreeGrafter"/>
</dbReference>
<sequence length="1719" mass="187787">MGEEETKKDEQKVAFHRLFAFADGRDVALMAVGTVSAVGNGISMPIMTLIFGQLIDAFGYADNATVVHQVNQVVVKFVYLGLGTGLAALLEVSCWMVSGERQAARIRALYLEVILRQDIAFFDKEMTTGEAVERMSGDTLFIQDAIGEKVGKFIQLLSTFFGGFIIAFTKGWLLSLVMLSSLPPIAIAGAVMSWMITKLSSRGQAAYSDAGNVVEQTIGSIRTVVSFTGEDRAVEQYNKSINTAYRSSMEEGVASGLGMGAVFMVIFCSYGLSTWYGAKLIIDKGYSGGVVINVMLAIMVGGMSLGEASPCISAFAAGRAAAYRMFETIKRQPEIDANDTSGIVLEDVNGEIELKDVCFSYPTRPEQLVFNGLSLRVPSGTTMAIVGESGSGKSTVISLVERFYDPQAGEVLIDGINLKKLRLRHIREKIGLVSQEPVLFTATIKENIAYGKEGATLEEIKRATELANAARFIDKLPNGLDTAVGEHGTQLSGGQKQRIAIARAILKDPKILLLDEATSALDTESERIVQEALSRIMSQRTTIVVAHRLSTVRNADTITVLHEGRVVEQGPHSTLVNDPNGAYSQLIRLQELRKEGDEEPSNDHGRLSSHNDAATKSMSKSFRRTSLSRSISRGSSLGRSRSSRRSFTTGFGLPGSIEIQDGESGVDEGNQGQLEPRRDVPIKRLVYLNKPEAPVLLIGSVAAAVHGVLFPVFSILISSAIKTFYQPPHELRKQARFWALMYTVLGIVALLSVPVQFFFFGVAGGKLVERIRSLSFRKVVHQEISWFDEPSNSSGVIGARLSVDAATVRSLVGDNLALMVQNLSTVTAGFLIAIIANWELSLVIIVVIPLVGLQGYAQIKFLKGFSADAKAMYEQASQVASDAISSIRTVASFSAEKRMMAAYREKCEAPMKHGIRQGLASGFGFGLSFMTLYFTYALCFYVGARFVKDGKATFTEVFRVFFALTMASLSVSQTSALGPDSTKAKDSVASIFAILDRKSSIDSGSDEGMILDNVKGTIELQHVSFKYPSRPDVQIFRDLCLTIHSGKTVALVGESGSGKSTAIALLERFYDPDSGSVLLDGVDIKTLKVRWLRQQMGLVSQEPVLFNDTIRANIAYGKEGEVSEKEIVAAAEIANAHQFISGLPQGYDTTVGERGIQLSGGQKQRVAIARAILKDPRMLLLDEATSALDAESEHAVQEALDRAVVGRSTLIVAHRLSTIKGADTIAVLKNGGIVEKGRHEALIDRKDGVYASLYSVSPSGRYRGVLECRLWGLSCSDASDWCQRVSSAVEALLAITLWPQQEQQLLRFPTPSLVTLPRSPSGKPRVEIRVMVKDTEYYDILGVSVDASAAEIKKAYYLKARVVHPDKNLGDPQAAHNFQVLGEAYQVLGDPAKREEYDKHGKEGVPQDSMIDPAAVFGMLFGSDFFEDYVGQLALATIASVEIEEESQVPEIRKQRVHEKIKELQKEREQKLVEILKDRLHLYVSGQIEEFVNWANTEASRLSQAAFGEAMLHTIGYIYARQAAREIGKSKRYMGMPFIAEWVRNKGHHIKSQVNAASGAVALIQLQGGMQKLEAGEDEDIMKHFEEKKDAMLNSLWKINVLDIESTLLHVCQAVLRDNSVSKDVLKLRAKALKKLGTIFQVICPKKDPFLIIYLETSPFFNTIFASELAHALATVSAFHYIRLILSIDIAGLTSNDGIVPREESIIGMGGGKGRRGRL</sequence>
<evidence type="ECO:0000256" key="8">
    <source>
        <dbReference type="ARBA" id="ARBA00022989"/>
    </source>
</evidence>
<feature type="transmembrane region" description="Helical" evidence="12">
    <location>
        <begin position="27"/>
        <end position="51"/>
    </location>
</feature>
<dbReference type="InterPro" id="IPR036869">
    <property type="entry name" value="J_dom_sf"/>
</dbReference>
<dbReference type="InterPro" id="IPR003593">
    <property type="entry name" value="AAA+_ATPase"/>
</dbReference>
<protein>
    <submittedName>
        <fullName evidence="15">ATPase of the ABC class</fullName>
    </submittedName>
</protein>
<dbReference type="GO" id="GO:0005886">
    <property type="term" value="C:plasma membrane"/>
    <property type="evidence" value="ECO:0007669"/>
    <property type="project" value="UniProtKB-SubCell"/>
</dbReference>
<dbReference type="Pfam" id="PF00664">
    <property type="entry name" value="ABC_membrane"/>
    <property type="match status" value="2"/>
</dbReference>
<evidence type="ECO:0000256" key="10">
    <source>
        <dbReference type="ARBA" id="ARBA00023180"/>
    </source>
</evidence>
<keyword evidence="9 12" id="KW-0472">Membrane</keyword>
<dbReference type="GO" id="GO:0005783">
    <property type="term" value="C:endoplasmic reticulum"/>
    <property type="evidence" value="ECO:0007669"/>
    <property type="project" value="UniProtKB-ARBA"/>
</dbReference>
<dbReference type="InterPro" id="IPR018253">
    <property type="entry name" value="DnaJ_domain_CS"/>
</dbReference>
<evidence type="ECO:0000256" key="2">
    <source>
        <dbReference type="ARBA" id="ARBA00007577"/>
    </source>
</evidence>
<dbReference type="FunFam" id="1.20.1560.10:FF:000360">
    <property type="entry name" value="Os01g0533900 protein"/>
    <property type="match status" value="1"/>
</dbReference>
<dbReference type="SUPFAM" id="SSF46565">
    <property type="entry name" value="Chaperone J-domain"/>
    <property type="match status" value="1"/>
</dbReference>
<dbReference type="FunFam" id="3.40.50.300:FF:000066">
    <property type="entry name" value="ABC transporter B family member 1"/>
    <property type="match status" value="2"/>
</dbReference>
<dbReference type="InterPro" id="IPR001623">
    <property type="entry name" value="DnaJ_domain"/>
</dbReference>
<dbReference type="FunFam" id="1.20.1560.10:FF:000044">
    <property type="entry name" value="ABC transporter B family member 9"/>
    <property type="match status" value="1"/>
</dbReference>
<dbReference type="CDD" id="cd18578">
    <property type="entry name" value="ABC_6TM_Pgp_ABCB1_D2_like"/>
    <property type="match status" value="1"/>
</dbReference>
<dbReference type="SMART" id="SM00271">
    <property type="entry name" value="DnaJ"/>
    <property type="match status" value="1"/>
</dbReference>
<dbReference type="PRINTS" id="PR00625">
    <property type="entry name" value="JDOMAIN"/>
</dbReference>
<feature type="compositionally biased region" description="Low complexity" evidence="11">
    <location>
        <begin position="624"/>
        <end position="651"/>
    </location>
</feature>
<evidence type="ECO:0000256" key="6">
    <source>
        <dbReference type="ARBA" id="ARBA00022741"/>
    </source>
</evidence>
<dbReference type="Pfam" id="PF00226">
    <property type="entry name" value="DnaJ"/>
    <property type="match status" value="1"/>
</dbReference>
<evidence type="ECO:0000256" key="3">
    <source>
        <dbReference type="ARBA" id="ARBA00022448"/>
    </source>
</evidence>
<feature type="transmembrane region" description="Helical" evidence="12">
    <location>
        <begin position="737"/>
        <end position="763"/>
    </location>
</feature>
<gene>
    <name evidence="15" type="ORF">MUK42_02731</name>
</gene>
<feature type="compositionally biased region" description="Basic and acidic residues" evidence="11">
    <location>
        <begin position="594"/>
        <end position="606"/>
    </location>
</feature>
<organism evidence="15 16">
    <name type="scientific">Musa troglodytarum</name>
    <name type="common">fe'i banana</name>
    <dbReference type="NCBI Taxonomy" id="320322"/>
    <lineage>
        <taxon>Eukaryota</taxon>
        <taxon>Viridiplantae</taxon>
        <taxon>Streptophyta</taxon>
        <taxon>Embryophyta</taxon>
        <taxon>Tracheophyta</taxon>
        <taxon>Spermatophyta</taxon>
        <taxon>Magnoliopsida</taxon>
        <taxon>Liliopsida</taxon>
        <taxon>Zingiberales</taxon>
        <taxon>Musaceae</taxon>
        <taxon>Musa</taxon>
    </lineage>
</organism>
<dbReference type="PANTHER" id="PTHR43394">
    <property type="entry name" value="ATP-DEPENDENT PERMEASE MDL1, MITOCHONDRIAL"/>
    <property type="match status" value="1"/>
</dbReference>
<dbReference type="Gene3D" id="3.40.50.300">
    <property type="entry name" value="P-loop containing nucleotide triphosphate hydrolases"/>
    <property type="match status" value="2"/>
</dbReference>
<feature type="transmembrane region" description="Helical" evidence="12">
    <location>
        <begin position="693"/>
        <end position="717"/>
    </location>
</feature>
<keyword evidence="7" id="KW-0067">ATP-binding</keyword>
<keyword evidence="6" id="KW-0547">Nucleotide-binding</keyword>
<feature type="transmembrane region" description="Helical" evidence="12">
    <location>
        <begin position="290"/>
        <end position="317"/>
    </location>
</feature>
<name>A0A9E7EKW1_9LILI</name>
<dbReference type="InterPro" id="IPR039421">
    <property type="entry name" value="Type_1_exporter"/>
</dbReference>
<feature type="compositionally biased region" description="Polar residues" evidence="11">
    <location>
        <begin position="608"/>
        <end position="620"/>
    </location>
</feature>
<feature type="transmembrane region" description="Helical" evidence="12">
    <location>
        <begin position="256"/>
        <end position="278"/>
    </location>
</feature>
<dbReference type="InterPro" id="IPR036640">
    <property type="entry name" value="ABC1_TM_sf"/>
</dbReference>
<feature type="transmembrane region" description="Helical" evidence="12">
    <location>
        <begin position="174"/>
        <end position="196"/>
    </location>
</feature>